<dbReference type="Proteomes" id="UP000237846">
    <property type="component" value="Unassembled WGS sequence"/>
</dbReference>
<protein>
    <recommendedName>
        <fullName evidence="4">Methyltransferase family protein</fullName>
    </recommendedName>
</protein>
<comment type="caution">
    <text evidence="2">The sequence shown here is derived from an EMBL/GenBank/DDBJ whole genome shotgun (WGS) entry which is preliminary data.</text>
</comment>
<dbReference type="EMBL" id="PVZC01000001">
    <property type="protein sequence ID" value="PRY01678.1"/>
    <property type="molecule type" value="Genomic_DNA"/>
</dbReference>
<gene>
    <name evidence="2" type="ORF">CLV72_101262</name>
</gene>
<proteinExistence type="predicted"/>
<dbReference type="Gene3D" id="3.40.50.150">
    <property type="entry name" value="Vaccinia Virus protein VP39"/>
    <property type="match status" value="1"/>
</dbReference>
<evidence type="ECO:0000256" key="1">
    <source>
        <dbReference type="SAM" id="MobiDB-lite"/>
    </source>
</evidence>
<sequence>MAPHDAPRTAPRPTPARTGYDTHEEGATMTTHDAPETLDAADRAELAGLNEARLAGAGPAAAEPLARGAAGWFYLALWAFGAGRTADAAGHAARAARLAPGHTVYPHAAAHLAERRDAGPAEVYTSPDAFAAYIRGGGNVPLYAAATAALAGRYRRLRPSRLLDVGTGDGRALLPALDAAAEGGAVPVGRVDVLEPSEAMRTATEAELARRGVPFRSFGTTAQRFAAENGAERWELTQSTFALQSLPPADRRELLAWLRPRTERLLVVDFDSAVPADPLEPEYFAGLLARLARGIAEYGDDRALIARGFVLPVVLGPFGADAERTNYELSLPEWTAELRAAGFEVAEPELLDRYWWSPAYLIEAA</sequence>
<evidence type="ECO:0000313" key="2">
    <source>
        <dbReference type="EMBL" id="PRY01678.1"/>
    </source>
</evidence>
<evidence type="ECO:0008006" key="4">
    <source>
        <dbReference type="Google" id="ProtNLM"/>
    </source>
</evidence>
<organism evidence="2 3">
    <name type="scientific">Allonocardiopsis opalescens</name>
    <dbReference type="NCBI Taxonomy" id="1144618"/>
    <lineage>
        <taxon>Bacteria</taxon>
        <taxon>Bacillati</taxon>
        <taxon>Actinomycetota</taxon>
        <taxon>Actinomycetes</taxon>
        <taxon>Streptosporangiales</taxon>
        <taxon>Allonocardiopsis</taxon>
    </lineage>
</organism>
<reference evidence="2 3" key="1">
    <citation type="submission" date="2018-03" db="EMBL/GenBank/DDBJ databases">
        <title>Genomic Encyclopedia of Archaeal and Bacterial Type Strains, Phase II (KMG-II): from individual species to whole genera.</title>
        <authorList>
            <person name="Goeker M."/>
        </authorList>
    </citation>
    <scope>NUCLEOTIDE SEQUENCE [LARGE SCALE GENOMIC DNA]</scope>
    <source>
        <strain evidence="2 3">DSM 45601</strain>
    </source>
</reference>
<feature type="compositionally biased region" description="Low complexity" evidence="1">
    <location>
        <begin position="8"/>
        <end position="18"/>
    </location>
</feature>
<feature type="region of interest" description="Disordered" evidence="1">
    <location>
        <begin position="1"/>
        <end position="23"/>
    </location>
</feature>
<name>A0A2T0QCQ3_9ACTN</name>
<keyword evidence="3" id="KW-1185">Reference proteome</keyword>
<evidence type="ECO:0000313" key="3">
    <source>
        <dbReference type="Proteomes" id="UP000237846"/>
    </source>
</evidence>
<dbReference type="AlphaFoldDB" id="A0A2T0QCQ3"/>
<dbReference type="SUPFAM" id="SSF53335">
    <property type="entry name" value="S-adenosyl-L-methionine-dependent methyltransferases"/>
    <property type="match status" value="1"/>
</dbReference>
<dbReference type="InterPro" id="IPR029063">
    <property type="entry name" value="SAM-dependent_MTases_sf"/>
</dbReference>
<accession>A0A2T0QCQ3</accession>